<evidence type="ECO:0000313" key="2">
    <source>
        <dbReference type="EMBL" id="KKN18021.1"/>
    </source>
</evidence>
<dbReference type="InterPro" id="IPR025285">
    <property type="entry name" value="DUF4145"/>
</dbReference>
<proteinExistence type="predicted"/>
<dbReference type="AlphaFoldDB" id="A0A0F9QY08"/>
<feature type="domain" description="DUF4145" evidence="1">
    <location>
        <begin position="86"/>
        <end position="173"/>
    </location>
</feature>
<evidence type="ECO:0000259" key="1">
    <source>
        <dbReference type="Pfam" id="PF13643"/>
    </source>
</evidence>
<dbReference type="Pfam" id="PF13643">
    <property type="entry name" value="DUF4145"/>
    <property type="match status" value="1"/>
</dbReference>
<organism evidence="2">
    <name type="scientific">marine sediment metagenome</name>
    <dbReference type="NCBI Taxonomy" id="412755"/>
    <lineage>
        <taxon>unclassified sequences</taxon>
        <taxon>metagenomes</taxon>
        <taxon>ecological metagenomes</taxon>
    </lineage>
</organism>
<protein>
    <recommendedName>
        <fullName evidence="1">DUF4145 domain-containing protein</fullName>
    </recommendedName>
</protein>
<gene>
    <name evidence="2" type="ORF">LCGC14_0959950</name>
</gene>
<comment type="caution">
    <text evidence="2">The sequence shown here is derived from an EMBL/GenBank/DDBJ whole genome shotgun (WGS) entry which is preliminary data.</text>
</comment>
<dbReference type="EMBL" id="LAZR01003467">
    <property type="protein sequence ID" value="KKN18021.1"/>
    <property type="molecule type" value="Genomic_DNA"/>
</dbReference>
<name>A0A0F9QY08_9ZZZZ</name>
<sequence>MTYKASIFCPYCHRFTALSVVLSIDGGNHTCVHKSEKNSKIWWMGMCNSCKEICLVVENGERVFPHPLPTPTDERIPENLKNELDEAKTCFSVGAYRGCAVLARRVVQSCCIDKGSDNEKKLYQQINQLYENRVITEDIKNWATTIRWIGNDAAHPTSNLVDKDEAEDVLKLAEQFLHIVYVTSAIAKERIKSRSEI</sequence>
<accession>A0A0F9QY08</accession>
<reference evidence="2" key="1">
    <citation type="journal article" date="2015" name="Nature">
        <title>Complex archaea that bridge the gap between prokaryotes and eukaryotes.</title>
        <authorList>
            <person name="Spang A."/>
            <person name="Saw J.H."/>
            <person name="Jorgensen S.L."/>
            <person name="Zaremba-Niedzwiedzka K."/>
            <person name="Martijn J."/>
            <person name="Lind A.E."/>
            <person name="van Eijk R."/>
            <person name="Schleper C."/>
            <person name="Guy L."/>
            <person name="Ettema T.J."/>
        </authorList>
    </citation>
    <scope>NUCLEOTIDE SEQUENCE</scope>
</reference>